<organism evidence="1 2">
    <name type="scientific">Trifolium medium</name>
    <dbReference type="NCBI Taxonomy" id="97028"/>
    <lineage>
        <taxon>Eukaryota</taxon>
        <taxon>Viridiplantae</taxon>
        <taxon>Streptophyta</taxon>
        <taxon>Embryophyta</taxon>
        <taxon>Tracheophyta</taxon>
        <taxon>Spermatophyta</taxon>
        <taxon>Magnoliopsida</taxon>
        <taxon>eudicotyledons</taxon>
        <taxon>Gunneridae</taxon>
        <taxon>Pentapetalae</taxon>
        <taxon>rosids</taxon>
        <taxon>fabids</taxon>
        <taxon>Fabales</taxon>
        <taxon>Fabaceae</taxon>
        <taxon>Papilionoideae</taxon>
        <taxon>50 kb inversion clade</taxon>
        <taxon>NPAAA clade</taxon>
        <taxon>Hologalegina</taxon>
        <taxon>IRL clade</taxon>
        <taxon>Trifolieae</taxon>
        <taxon>Trifolium</taxon>
    </lineage>
</organism>
<keyword evidence="2" id="KW-1185">Reference proteome</keyword>
<reference evidence="1 2" key="1">
    <citation type="journal article" date="2018" name="Front. Plant Sci.">
        <title>Red Clover (Trifolium pratense) and Zigzag Clover (T. medium) - A Picture of Genomic Similarities and Differences.</title>
        <authorList>
            <person name="Dluhosova J."/>
            <person name="Istvanek J."/>
            <person name="Nedelnik J."/>
            <person name="Repkova J."/>
        </authorList>
    </citation>
    <scope>NUCLEOTIDE SEQUENCE [LARGE SCALE GENOMIC DNA]</scope>
    <source>
        <strain evidence="2">cv. 10/8</strain>
        <tissue evidence="1">Leaf</tissue>
    </source>
</reference>
<dbReference type="Proteomes" id="UP000265520">
    <property type="component" value="Unassembled WGS sequence"/>
</dbReference>
<evidence type="ECO:0000313" key="2">
    <source>
        <dbReference type="Proteomes" id="UP000265520"/>
    </source>
</evidence>
<comment type="caution">
    <text evidence="1">The sequence shown here is derived from an EMBL/GenBank/DDBJ whole genome shotgun (WGS) entry which is preliminary data.</text>
</comment>
<evidence type="ECO:0000313" key="1">
    <source>
        <dbReference type="EMBL" id="MCI01267.1"/>
    </source>
</evidence>
<feature type="non-terminal residue" evidence="1">
    <location>
        <position position="1"/>
    </location>
</feature>
<accession>A0A392NN17</accession>
<protein>
    <submittedName>
        <fullName evidence="1">Uncharacterized protein</fullName>
    </submittedName>
</protein>
<dbReference type="EMBL" id="LXQA010045688">
    <property type="protein sequence ID" value="MCI01267.1"/>
    <property type="molecule type" value="Genomic_DNA"/>
</dbReference>
<sequence>DDPNVRAAQLHEDPSRHA</sequence>
<dbReference type="AlphaFoldDB" id="A0A392NN17"/>
<name>A0A392NN17_9FABA</name>
<proteinExistence type="predicted"/>